<reference evidence="1 2" key="1">
    <citation type="submission" date="2019-10" db="EMBL/GenBank/DDBJ databases">
        <authorList>
            <person name="Karimi E."/>
        </authorList>
    </citation>
    <scope>NUCLEOTIDE SEQUENCE [LARGE SCALE GENOMIC DNA]</scope>
    <source>
        <strain evidence="1">Exiguobacterium sp. 9Y</strain>
    </source>
</reference>
<sequence length="107" mass="12424">MKKSILAFFLLTLIGCVGYVVLNRGPDVAYEKMVQAKVTQYVQKQYGKAQIVEVRPAYSDTDESKERRHRIAVKLKAYKQDQYMLYRLKKNKVIELGLTETLPIPKQ</sequence>
<protein>
    <recommendedName>
        <fullName evidence="3">Lipoprotein</fullName>
    </recommendedName>
</protein>
<dbReference type="RefSeq" id="WP_029329988.1">
    <property type="nucleotide sequence ID" value="NZ_LR732309.1"/>
</dbReference>
<dbReference type="Proteomes" id="UP000439752">
    <property type="component" value="Unassembled WGS sequence"/>
</dbReference>
<organism evidence="1 2">
    <name type="scientific">Exiguobacterium oxidotolerans</name>
    <dbReference type="NCBI Taxonomy" id="223958"/>
    <lineage>
        <taxon>Bacteria</taxon>
        <taxon>Bacillati</taxon>
        <taxon>Bacillota</taxon>
        <taxon>Bacilli</taxon>
        <taxon>Bacillales</taxon>
        <taxon>Bacillales Family XII. Incertae Sedis</taxon>
        <taxon>Exiguobacterium</taxon>
    </lineage>
</organism>
<evidence type="ECO:0008006" key="3">
    <source>
        <dbReference type="Google" id="ProtNLM"/>
    </source>
</evidence>
<accession>A0A653I690</accession>
<evidence type="ECO:0000313" key="2">
    <source>
        <dbReference type="Proteomes" id="UP000439752"/>
    </source>
</evidence>
<dbReference type="AlphaFoldDB" id="A0A653I690"/>
<gene>
    <name evidence="1" type="ORF">EXIGUO9Y_160006</name>
</gene>
<dbReference type="EMBL" id="CABWKQ010000008">
    <property type="protein sequence ID" value="VWX34356.1"/>
    <property type="molecule type" value="Genomic_DNA"/>
</dbReference>
<name>A0A653I690_9BACL</name>
<keyword evidence="2" id="KW-1185">Reference proteome</keyword>
<proteinExistence type="predicted"/>
<dbReference type="PROSITE" id="PS51257">
    <property type="entry name" value="PROKAR_LIPOPROTEIN"/>
    <property type="match status" value="1"/>
</dbReference>
<evidence type="ECO:0000313" key="1">
    <source>
        <dbReference type="EMBL" id="VWX34356.1"/>
    </source>
</evidence>